<accession>A0A6A6THZ1</accession>
<sequence length="181" mass="19164">MGEECCASFLNVHRTRISMKQLFMIMLGFALASPAFAVPKAHVRAMMGELSDMEMPADPYGAVVPSSVGAAPPATPSATDCARAAVYICKDWNWGGACQRLTPCLGSGPQQCGKLDGTASSIGPDKGFKCLFYKTGDCSDPPGPSGGVLAVEWPGISNLVSAEPRNTWNDIIRSYQCLPQD</sequence>
<dbReference type="OrthoDB" id="2910287at2759"/>
<organism evidence="1 2">
    <name type="scientific">Lophiostoma macrostomum CBS 122681</name>
    <dbReference type="NCBI Taxonomy" id="1314788"/>
    <lineage>
        <taxon>Eukaryota</taxon>
        <taxon>Fungi</taxon>
        <taxon>Dikarya</taxon>
        <taxon>Ascomycota</taxon>
        <taxon>Pezizomycotina</taxon>
        <taxon>Dothideomycetes</taxon>
        <taxon>Pleosporomycetidae</taxon>
        <taxon>Pleosporales</taxon>
        <taxon>Lophiostomataceae</taxon>
        <taxon>Lophiostoma</taxon>
    </lineage>
</organism>
<reference evidence="1" key="1">
    <citation type="journal article" date="2020" name="Stud. Mycol.">
        <title>101 Dothideomycetes genomes: a test case for predicting lifestyles and emergence of pathogens.</title>
        <authorList>
            <person name="Haridas S."/>
            <person name="Albert R."/>
            <person name="Binder M."/>
            <person name="Bloem J."/>
            <person name="Labutti K."/>
            <person name="Salamov A."/>
            <person name="Andreopoulos B."/>
            <person name="Baker S."/>
            <person name="Barry K."/>
            <person name="Bills G."/>
            <person name="Bluhm B."/>
            <person name="Cannon C."/>
            <person name="Castanera R."/>
            <person name="Culley D."/>
            <person name="Daum C."/>
            <person name="Ezra D."/>
            <person name="Gonzalez J."/>
            <person name="Henrissat B."/>
            <person name="Kuo A."/>
            <person name="Liang C."/>
            <person name="Lipzen A."/>
            <person name="Lutzoni F."/>
            <person name="Magnuson J."/>
            <person name="Mondo S."/>
            <person name="Nolan M."/>
            <person name="Ohm R."/>
            <person name="Pangilinan J."/>
            <person name="Park H.-J."/>
            <person name="Ramirez L."/>
            <person name="Alfaro M."/>
            <person name="Sun H."/>
            <person name="Tritt A."/>
            <person name="Yoshinaga Y."/>
            <person name="Zwiers L.-H."/>
            <person name="Turgeon B."/>
            <person name="Goodwin S."/>
            <person name="Spatafora J."/>
            <person name="Crous P."/>
            <person name="Grigoriev I."/>
        </authorList>
    </citation>
    <scope>NUCLEOTIDE SEQUENCE</scope>
    <source>
        <strain evidence="1">CBS 122681</strain>
    </source>
</reference>
<keyword evidence="2" id="KW-1185">Reference proteome</keyword>
<proteinExistence type="predicted"/>
<dbReference type="AlphaFoldDB" id="A0A6A6THZ1"/>
<evidence type="ECO:0000313" key="2">
    <source>
        <dbReference type="Proteomes" id="UP000799324"/>
    </source>
</evidence>
<protein>
    <submittedName>
        <fullName evidence="1">Uncharacterized protein</fullName>
    </submittedName>
</protein>
<name>A0A6A6THZ1_9PLEO</name>
<dbReference type="EMBL" id="MU004307">
    <property type="protein sequence ID" value="KAF2659352.1"/>
    <property type="molecule type" value="Genomic_DNA"/>
</dbReference>
<gene>
    <name evidence="1" type="ORF">K491DRAFT_712637</name>
</gene>
<dbReference type="Proteomes" id="UP000799324">
    <property type="component" value="Unassembled WGS sequence"/>
</dbReference>
<evidence type="ECO:0000313" key="1">
    <source>
        <dbReference type="EMBL" id="KAF2659352.1"/>
    </source>
</evidence>